<organism evidence="2 3">
    <name type="scientific">Cinnamomum micranthum f. kanehirae</name>
    <dbReference type="NCBI Taxonomy" id="337451"/>
    <lineage>
        <taxon>Eukaryota</taxon>
        <taxon>Viridiplantae</taxon>
        <taxon>Streptophyta</taxon>
        <taxon>Embryophyta</taxon>
        <taxon>Tracheophyta</taxon>
        <taxon>Spermatophyta</taxon>
        <taxon>Magnoliopsida</taxon>
        <taxon>Magnoliidae</taxon>
        <taxon>Laurales</taxon>
        <taxon>Lauraceae</taxon>
        <taxon>Cinnamomum</taxon>
    </lineage>
</organism>
<dbReference type="GO" id="GO:0009733">
    <property type="term" value="P:response to auxin"/>
    <property type="evidence" value="ECO:0007669"/>
    <property type="project" value="InterPro"/>
</dbReference>
<evidence type="ECO:0000313" key="2">
    <source>
        <dbReference type="EMBL" id="RWR90625.1"/>
    </source>
</evidence>
<evidence type="ECO:0000313" key="3">
    <source>
        <dbReference type="Proteomes" id="UP000283530"/>
    </source>
</evidence>
<dbReference type="OrthoDB" id="1936278at2759"/>
<dbReference type="AlphaFoldDB" id="A0A443PIN4"/>
<comment type="caution">
    <text evidence="2">The sequence shown here is derived from an EMBL/GenBank/DDBJ whole genome shotgun (WGS) entry which is preliminary data.</text>
</comment>
<accession>A0A443PIN4</accession>
<dbReference type="Pfam" id="PF02519">
    <property type="entry name" value="Auxin_inducible"/>
    <property type="match status" value="1"/>
</dbReference>
<reference evidence="2 3" key="1">
    <citation type="journal article" date="2019" name="Nat. Plants">
        <title>Stout camphor tree genome fills gaps in understanding of flowering plant genome evolution.</title>
        <authorList>
            <person name="Chaw S.M."/>
            <person name="Liu Y.C."/>
            <person name="Wu Y.W."/>
            <person name="Wang H.Y."/>
            <person name="Lin C.I."/>
            <person name="Wu C.S."/>
            <person name="Ke H.M."/>
            <person name="Chang L.Y."/>
            <person name="Hsu C.Y."/>
            <person name="Yang H.T."/>
            <person name="Sudianto E."/>
            <person name="Hsu M.H."/>
            <person name="Wu K.P."/>
            <person name="Wang L.N."/>
            <person name="Leebens-Mack J.H."/>
            <person name="Tsai I.J."/>
        </authorList>
    </citation>
    <scope>NUCLEOTIDE SEQUENCE [LARGE SCALE GENOMIC DNA]</scope>
    <source>
        <strain evidence="3">cv. Chaw 1501</strain>
        <tissue evidence="2">Young leaves</tissue>
    </source>
</reference>
<name>A0A443PIN4_9MAGN</name>
<dbReference type="EMBL" id="QPKB01000008">
    <property type="protein sequence ID" value="RWR90625.1"/>
    <property type="molecule type" value="Genomic_DNA"/>
</dbReference>
<keyword evidence="3" id="KW-1185">Reference proteome</keyword>
<protein>
    <submittedName>
        <fullName evidence="2">Auxin-induced protein</fullName>
    </submittedName>
</protein>
<proteinExistence type="inferred from homology"/>
<dbReference type="PANTHER" id="PTHR31175">
    <property type="entry name" value="AUXIN-RESPONSIVE FAMILY PROTEIN"/>
    <property type="match status" value="1"/>
</dbReference>
<dbReference type="Proteomes" id="UP000283530">
    <property type="component" value="Unassembled WGS sequence"/>
</dbReference>
<comment type="similarity">
    <text evidence="1">Belongs to the ARG7 family.</text>
</comment>
<sequence length="69" mass="7839">MYGKYVADKGHFFMYTVHGRRFMVPLQYLRSPILVELLSMSEGPITLPCEGLHVKYDLIGSEEKCAQGS</sequence>
<evidence type="ECO:0000256" key="1">
    <source>
        <dbReference type="ARBA" id="ARBA00006974"/>
    </source>
</evidence>
<dbReference type="InterPro" id="IPR003676">
    <property type="entry name" value="SAUR_fam"/>
</dbReference>
<gene>
    <name evidence="2" type="ORF">CKAN_01972700</name>
</gene>